<dbReference type="RefSeq" id="XP_040740019.1">
    <property type="nucleotide sequence ID" value="XM_040888735.1"/>
</dbReference>
<name>A0A1Y1VXC3_9FUNG</name>
<evidence type="ECO:0000313" key="2">
    <source>
        <dbReference type="Proteomes" id="UP000193922"/>
    </source>
</evidence>
<protein>
    <submittedName>
        <fullName evidence="1">Uncharacterized protein</fullName>
    </submittedName>
</protein>
<feature type="non-terminal residue" evidence="1">
    <location>
        <position position="91"/>
    </location>
</feature>
<evidence type="ECO:0000313" key="1">
    <source>
        <dbReference type="EMBL" id="ORX65948.1"/>
    </source>
</evidence>
<comment type="caution">
    <text evidence="1">The sequence shown here is derived from an EMBL/GenBank/DDBJ whole genome shotgun (WGS) entry which is preliminary data.</text>
</comment>
<keyword evidence="2" id="KW-1185">Reference proteome</keyword>
<dbReference type="EMBL" id="MCFD01000019">
    <property type="protein sequence ID" value="ORX65948.1"/>
    <property type="molecule type" value="Genomic_DNA"/>
</dbReference>
<dbReference type="Proteomes" id="UP000193922">
    <property type="component" value="Unassembled WGS sequence"/>
</dbReference>
<dbReference type="GeneID" id="63805383"/>
<reference evidence="1 2" key="1">
    <citation type="submission" date="2016-07" db="EMBL/GenBank/DDBJ databases">
        <title>Pervasive Adenine N6-methylation of Active Genes in Fungi.</title>
        <authorList>
            <consortium name="DOE Joint Genome Institute"/>
            <person name="Mondo S.J."/>
            <person name="Dannebaum R.O."/>
            <person name="Kuo R.C."/>
            <person name="Labutti K."/>
            <person name="Haridas S."/>
            <person name="Kuo A."/>
            <person name="Salamov A."/>
            <person name="Ahrendt S.R."/>
            <person name="Lipzen A."/>
            <person name="Sullivan W."/>
            <person name="Andreopoulos W.B."/>
            <person name="Clum A."/>
            <person name="Lindquist E."/>
            <person name="Daum C."/>
            <person name="Ramamoorthy G.K."/>
            <person name="Gryganskyi A."/>
            <person name="Culley D."/>
            <person name="Magnuson J.K."/>
            <person name="James T.Y."/>
            <person name="O'Malley M.A."/>
            <person name="Stajich J.E."/>
            <person name="Spatafora J.W."/>
            <person name="Visel A."/>
            <person name="Grigoriev I.V."/>
        </authorList>
    </citation>
    <scope>NUCLEOTIDE SEQUENCE [LARGE SCALE GENOMIC DNA]</scope>
    <source>
        <strain evidence="1 2">ATCC 12442</strain>
    </source>
</reference>
<sequence length="91" mass="9666">MPRSSLVRPSRTILPVCTSLLQRCCCGQPEKVPSIASSSAGSSLPGCRMSADWRHPGGSLAAPPEKTSTTTCLGGIYAWGEQTTRKREVFA</sequence>
<organism evidence="1 2">
    <name type="scientific">Linderina pennispora</name>
    <dbReference type="NCBI Taxonomy" id="61395"/>
    <lineage>
        <taxon>Eukaryota</taxon>
        <taxon>Fungi</taxon>
        <taxon>Fungi incertae sedis</taxon>
        <taxon>Zoopagomycota</taxon>
        <taxon>Kickxellomycotina</taxon>
        <taxon>Kickxellomycetes</taxon>
        <taxon>Kickxellales</taxon>
        <taxon>Kickxellaceae</taxon>
        <taxon>Linderina</taxon>
    </lineage>
</organism>
<proteinExistence type="predicted"/>
<dbReference type="AlphaFoldDB" id="A0A1Y1VXC3"/>
<gene>
    <name evidence="1" type="ORF">DL89DRAFT_270498</name>
</gene>
<accession>A0A1Y1VXC3</accession>